<organism evidence="9 10">
    <name type="scientific">Nasonia vitripennis</name>
    <name type="common">Parasitic wasp</name>
    <dbReference type="NCBI Taxonomy" id="7425"/>
    <lineage>
        <taxon>Eukaryota</taxon>
        <taxon>Metazoa</taxon>
        <taxon>Ecdysozoa</taxon>
        <taxon>Arthropoda</taxon>
        <taxon>Hexapoda</taxon>
        <taxon>Insecta</taxon>
        <taxon>Pterygota</taxon>
        <taxon>Neoptera</taxon>
        <taxon>Endopterygota</taxon>
        <taxon>Hymenoptera</taxon>
        <taxon>Apocrita</taxon>
        <taxon>Proctotrupomorpha</taxon>
        <taxon>Chalcidoidea</taxon>
        <taxon>Pteromalidae</taxon>
        <taxon>Pteromalinae</taxon>
        <taxon>Nasonia</taxon>
    </lineage>
</organism>
<evidence type="ECO:0000256" key="2">
    <source>
        <dbReference type="ARBA" id="ARBA00022475"/>
    </source>
</evidence>
<feature type="transmembrane region" description="Helical" evidence="8">
    <location>
        <begin position="163"/>
        <end position="183"/>
    </location>
</feature>
<evidence type="ECO:0000256" key="5">
    <source>
        <dbReference type="ARBA" id="ARBA00023136"/>
    </source>
</evidence>
<dbReference type="GeneID" id="103315654"/>
<evidence type="ECO:0000256" key="3">
    <source>
        <dbReference type="ARBA" id="ARBA00022692"/>
    </source>
</evidence>
<proteinExistence type="predicted"/>
<dbReference type="KEGG" id="nvi:103315654"/>
<keyword evidence="5 8" id="KW-0472">Membrane</keyword>
<dbReference type="InterPro" id="IPR052192">
    <property type="entry name" value="Insect_Ionotropic_Sensory_Rcpt"/>
</dbReference>
<dbReference type="PANTHER" id="PTHR42643:SF24">
    <property type="entry name" value="IONOTROPIC RECEPTOR 60A"/>
    <property type="match status" value="1"/>
</dbReference>
<evidence type="ECO:0000256" key="1">
    <source>
        <dbReference type="ARBA" id="ARBA00004651"/>
    </source>
</evidence>
<keyword evidence="10" id="KW-1185">Reference proteome</keyword>
<dbReference type="AlphaFoldDB" id="A0A7M7Q9S0"/>
<evidence type="ECO:0000313" key="9">
    <source>
        <dbReference type="EnsemblMetazoa" id="XP_031782144"/>
    </source>
</evidence>
<keyword evidence="4 8" id="KW-1133">Transmembrane helix</keyword>
<dbReference type="OrthoDB" id="7679028at2759"/>
<feature type="transmembrane region" description="Helical" evidence="8">
    <location>
        <begin position="112"/>
        <end position="132"/>
    </location>
</feature>
<dbReference type="Proteomes" id="UP000002358">
    <property type="component" value="Chromosome 3"/>
</dbReference>
<evidence type="ECO:0000256" key="4">
    <source>
        <dbReference type="ARBA" id="ARBA00022989"/>
    </source>
</evidence>
<dbReference type="SMR" id="A0A7M7Q9S0"/>
<evidence type="ECO:0000256" key="8">
    <source>
        <dbReference type="SAM" id="Phobius"/>
    </source>
</evidence>
<sequence>MSTINGPTTSNLSINNFKGIDADIARIIWSKLGTSPKVSMSEQGYIDEQGKPHGALVHLVFNQCDMGMNQLFFRDFWRLETYPHGYAKIFALSRELNYESTVASLPKILETYVISTLVVICMLVTLYLKYLLKIDIASASFKTLKMLLGMGIGKIPRGTMNRINFTFLFLFMFSMNIYLQSMLTSSLAAPENKFYIDDKEDLEAVIPDKYTISGPAYIKEFLDNKTIAPHLISSSFQDCISKIHINSNYVCLADSVLISDQAKSHKNIHISRVGIENVQLTFVTREDWPLRKRINELMQRLRETGIMTNMMIKEQIKSHFTLYVQTQDYNSTDSNLKRLTLESLKFDLYILAIGNYLSLVLLIIEKTLSKLYHKKRIDNLKIFRQTNAVANH</sequence>
<dbReference type="PANTHER" id="PTHR42643">
    <property type="entry name" value="IONOTROPIC RECEPTOR 20A-RELATED"/>
    <property type="match status" value="1"/>
</dbReference>
<reference evidence="9" key="1">
    <citation type="submission" date="2021-01" db="UniProtKB">
        <authorList>
            <consortium name="EnsemblMetazoa"/>
        </authorList>
    </citation>
    <scope>IDENTIFICATION</scope>
</reference>
<keyword evidence="2" id="KW-1003">Cell membrane</keyword>
<dbReference type="EnsemblMetazoa" id="XM_031926284">
    <property type="protein sequence ID" value="XP_031782144"/>
    <property type="gene ID" value="LOC103315654"/>
</dbReference>
<evidence type="ECO:0000313" key="10">
    <source>
        <dbReference type="Proteomes" id="UP000002358"/>
    </source>
</evidence>
<dbReference type="RefSeq" id="XP_031782144.1">
    <property type="nucleotide sequence ID" value="XM_031926284.2"/>
</dbReference>
<evidence type="ECO:0000256" key="7">
    <source>
        <dbReference type="ARBA" id="ARBA00023180"/>
    </source>
</evidence>
<keyword evidence="6" id="KW-0675">Receptor</keyword>
<evidence type="ECO:0000256" key="6">
    <source>
        <dbReference type="ARBA" id="ARBA00023170"/>
    </source>
</evidence>
<dbReference type="GO" id="GO:0005886">
    <property type="term" value="C:plasma membrane"/>
    <property type="evidence" value="ECO:0007669"/>
    <property type="project" value="UniProtKB-SubCell"/>
</dbReference>
<dbReference type="SUPFAM" id="SSF53850">
    <property type="entry name" value="Periplasmic binding protein-like II"/>
    <property type="match status" value="1"/>
</dbReference>
<name>A0A7M7Q9S0_NASVI</name>
<protein>
    <submittedName>
        <fullName evidence="9">Uncharacterized protein</fullName>
    </submittedName>
</protein>
<dbReference type="InParanoid" id="A0A7M7Q9S0"/>
<keyword evidence="7" id="KW-0325">Glycoprotein</keyword>
<comment type="subcellular location">
    <subcellularLocation>
        <location evidence="1">Cell membrane</location>
        <topology evidence="1">Multi-pass membrane protein</topology>
    </subcellularLocation>
</comment>
<keyword evidence="3 8" id="KW-0812">Transmembrane</keyword>
<accession>A0A7M7Q9S0</accession>